<dbReference type="Gene3D" id="3.40.50.1820">
    <property type="entry name" value="alpha/beta hydrolase"/>
    <property type="match status" value="1"/>
</dbReference>
<proteinExistence type="predicted"/>
<sequence length="375" mass="41453">MAAAPSPLVFAFLFPVPTPSYTPHSFPGELLWIPQSLDYSSRDKGECVPAVLLLCPNARYLVLYLHSNGEDLGLSYYFASGLRALLEVHVLIVEYPGYGIYGGRRPSEESLSAVADLSFRFVTDVLGIPSSDIILMGRSLGAALATQLARRHPETHGLILLAPFLSLVEAFRQFVGQDLATMFVDAIFCNDSLMKGMQVPMLIVHGQADTLVSCEQGRKLFDLCDSKQKLFVSPADLGHNADMLSDPEFLVRPILSLFALPDYSFEEIRVPPEAFDKTLCPLYHGLVELTRHDGPLRKLDGDDEDPSCDVALDTPAADERELGELEEGFHRWPPKAQEPFENGLPGLNELDIDSGISRFLDESMADLRLPDEWDG</sequence>
<feature type="domain" description="Serine aminopeptidase S33" evidence="1">
    <location>
        <begin position="58"/>
        <end position="171"/>
    </location>
</feature>
<keyword evidence="3" id="KW-1185">Reference proteome</keyword>
<dbReference type="Proteomes" id="UP000654075">
    <property type="component" value="Unassembled WGS sequence"/>
</dbReference>
<evidence type="ECO:0000313" key="3">
    <source>
        <dbReference type="Proteomes" id="UP000654075"/>
    </source>
</evidence>
<accession>A0A813FSJ6</accession>
<dbReference type="SUPFAM" id="SSF53474">
    <property type="entry name" value="alpha/beta-Hydrolases"/>
    <property type="match status" value="1"/>
</dbReference>
<gene>
    <name evidence="2" type="ORF">PGLA1383_LOCUS33180</name>
</gene>
<dbReference type="EMBL" id="CAJNNV010025640">
    <property type="protein sequence ID" value="CAE8615464.1"/>
    <property type="molecule type" value="Genomic_DNA"/>
</dbReference>
<name>A0A813FSJ6_POLGL</name>
<dbReference type="OrthoDB" id="436523at2759"/>
<reference evidence="2" key="1">
    <citation type="submission" date="2021-02" db="EMBL/GenBank/DDBJ databases">
        <authorList>
            <person name="Dougan E. K."/>
            <person name="Rhodes N."/>
            <person name="Thang M."/>
            <person name="Chan C."/>
        </authorList>
    </citation>
    <scope>NUCLEOTIDE SEQUENCE</scope>
</reference>
<dbReference type="InterPro" id="IPR029058">
    <property type="entry name" value="AB_hydrolase_fold"/>
</dbReference>
<organism evidence="2 3">
    <name type="scientific">Polarella glacialis</name>
    <name type="common">Dinoflagellate</name>
    <dbReference type="NCBI Taxonomy" id="89957"/>
    <lineage>
        <taxon>Eukaryota</taxon>
        <taxon>Sar</taxon>
        <taxon>Alveolata</taxon>
        <taxon>Dinophyceae</taxon>
        <taxon>Suessiales</taxon>
        <taxon>Suessiaceae</taxon>
        <taxon>Polarella</taxon>
    </lineage>
</organism>
<dbReference type="PANTHER" id="PTHR12277">
    <property type="entry name" value="ALPHA/BETA HYDROLASE DOMAIN-CONTAINING PROTEIN"/>
    <property type="match status" value="1"/>
</dbReference>
<dbReference type="Pfam" id="PF12146">
    <property type="entry name" value="Hydrolase_4"/>
    <property type="match status" value="1"/>
</dbReference>
<dbReference type="AlphaFoldDB" id="A0A813FSJ6"/>
<evidence type="ECO:0000259" key="1">
    <source>
        <dbReference type="Pfam" id="PF12146"/>
    </source>
</evidence>
<comment type="caution">
    <text evidence="2">The sequence shown here is derived from an EMBL/GenBank/DDBJ whole genome shotgun (WGS) entry which is preliminary data.</text>
</comment>
<dbReference type="PANTHER" id="PTHR12277:SF197">
    <property type="entry name" value="CHROMOSOME UNDETERMINED SCAFFOLD_38, WHOLE GENOME SHOTGUN SEQUENCE"/>
    <property type="match status" value="1"/>
</dbReference>
<protein>
    <recommendedName>
        <fullName evidence="1">Serine aminopeptidase S33 domain-containing protein</fullName>
    </recommendedName>
</protein>
<dbReference type="InterPro" id="IPR022742">
    <property type="entry name" value="Hydrolase_4"/>
</dbReference>
<evidence type="ECO:0000313" key="2">
    <source>
        <dbReference type="EMBL" id="CAE8615464.1"/>
    </source>
</evidence>